<evidence type="ECO:0000313" key="10">
    <source>
        <dbReference type="Proteomes" id="UP001068021"/>
    </source>
</evidence>
<dbReference type="InterPro" id="IPR029044">
    <property type="entry name" value="Nucleotide-diphossugar_trans"/>
</dbReference>
<protein>
    <submittedName>
        <fullName evidence="9">CDP-glycerol glycerophosphotransferase family protein</fullName>
    </submittedName>
</protein>
<dbReference type="Pfam" id="PF00535">
    <property type="entry name" value="Glycos_transf_2"/>
    <property type="match status" value="1"/>
</dbReference>
<dbReference type="SUPFAM" id="SSF53756">
    <property type="entry name" value="UDP-Glycosyltransferase/glycogen phosphorylase"/>
    <property type="match status" value="1"/>
</dbReference>
<proteinExistence type="inferred from homology"/>
<evidence type="ECO:0000313" key="9">
    <source>
        <dbReference type="EMBL" id="MCZ3373745.1"/>
    </source>
</evidence>
<comment type="similarity">
    <text evidence="2">Belongs to the CDP-glycerol glycerophosphotransferase family.</text>
</comment>
<evidence type="ECO:0000313" key="8">
    <source>
        <dbReference type="EMBL" id="MCZ3367107.1"/>
    </source>
</evidence>
<evidence type="ECO:0000256" key="2">
    <source>
        <dbReference type="ARBA" id="ARBA00010488"/>
    </source>
</evidence>
<keyword evidence="4" id="KW-0808">Transferase</keyword>
<dbReference type="RefSeq" id="WP_052376233.1">
    <property type="nucleotide sequence ID" value="NZ_JAPVER010000020.1"/>
</dbReference>
<name>A0A9E5A595_9EURY</name>
<dbReference type="Pfam" id="PF04464">
    <property type="entry name" value="Glyphos_transf"/>
    <property type="match status" value="1"/>
</dbReference>
<dbReference type="Gene3D" id="3.90.550.10">
    <property type="entry name" value="Spore Coat Polysaccharide Biosynthesis Protein SpsA, Chain A"/>
    <property type="match status" value="2"/>
</dbReference>
<evidence type="ECO:0000256" key="3">
    <source>
        <dbReference type="ARBA" id="ARBA00022475"/>
    </source>
</evidence>
<keyword evidence="6" id="KW-0472">Membrane</keyword>
<dbReference type="InterPro" id="IPR007554">
    <property type="entry name" value="Glycerophosphate_synth"/>
</dbReference>
<dbReference type="Gene3D" id="3.40.50.11820">
    <property type="match status" value="1"/>
</dbReference>
<dbReference type="InterPro" id="IPR001173">
    <property type="entry name" value="Glyco_trans_2-like"/>
</dbReference>
<reference evidence="9" key="1">
    <citation type="submission" date="2022-12" db="EMBL/GenBank/DDBJ databases">
        <title>Reclassification of two methanogenic archaea species isolated from the Kolyma lowland permafrost.</title>
        <authorList>
            <person name="Trubitsyn V.E."/>
            <person name="Rivkina E.M."/>
            <person name="Shcherbakova V.A."/>
        </authorList>
    </citation>
    <scope>NUCLEOTIDE SEQUENCE</scope>
    <source>
        <strain evidence="8">M2</strain>
        <strain evidence="9">MK4</strain>
    </source>
</reference>
<comment type="subcellular location">
    <subcellularLocation>
        <location evidence="1">Cell membrane</location>
        <topology evidence="1">Peripheral membrane protein</topology>
    </subcellularLocation>
</comment>
<dbReference type="CDD" id="cd00761">
    <property type="entry name" value="Glyco_tranf_GTA_type"/>
    <property type="match status" value="2"/>
</dbReference>
<gene>
    <name evidence="9" type="ORF">O3H35_13935</name>
    <name evidence="8" type="ORF">O3H54_14555</name>
</gene>
<keyword evidence="5" id="KW-0777">Teichoic acid biosynthesis</keyword>
<sequence>MSFKISVITPAYNAEDYLAEALDSLVNQTFRNFEVIIVNDGSTDGTQEIIDEYCQKYSNFRSFTQPNSGVSKARNKGLDEACGDYIAFLDADDLFAPKALEKMYRTAFENDAELVIGQIREFDNFNSRLYNHPRILSKMEHIDKFDDNILWNFLLGNKLFLKEKIDELDLHFEDVNYSEDGIFVMNYIYNCSKITGCNDEVLLYRKRNFWETASITQSIEVKSINDYLSAHKMIYDAAEKSLIKNLNKAKTKNIKGEISEAKFLYYGHLDLILYKEVNILLDHFYRKFWRVSDDSIKLITDSILSFKDNMFHNSWERLKSSFGDLRVDELITDKMEMASNPLITIALNPENIDLNGMENLLSSIYAQDFPAFELLVNTSLKDVVSDNWLNNPNLKFLDSKDKKSFKNNSLTQANGNFILFVEDLVILDPRTLRHMFNAFNDTKINMAAFKISRLHNHEILDYHSQELAYSYRNTINTSRKSRFNHLDLYLSNKLLEVGFLRKVGFEFSNDSAQDVKRLYEKAKFKKVSKKYIFSTKDEKELTKFLKSHDKSLTIKTNSLNILKDIFDYGLKIRRLIKHGRPNNSKNQSNDKKFSIYIKILQKLPLRNRIFFYSIRGDNKLLENSSYVYNGLNSNKIFISKILPHSDKMQCRMLYYLITSKIIVTDDYLRYLRQVELKKEQKVIQLWHACGAFKKFGLDHPSTDRETEIKTHSQYTDVIVSSEHVRKYYASAFGLPVNKIRALGVPRTDMFFDEENKKTMLYDLYQQFPQLKDKKIILYSPTFREDNNSQLEYFDTKIDWEKLNASLNEDELFIINKHPLMKEDLLEGQKYSKIIDLSSISTYSLMVASYMMITDYSSVIFEYALLNKPMIFYCPDEYTRDFYLRYPEDLPGTMVHNSNELIKEIRSMITDPHIKNLKEFKMKYMGACDGNSTKKVVELIESYLSKNEMHDINPLNSVKKDNEALSPDTANMSLNNVELDNLSAKYYRK</sequence>
<dbReference type="AlphaFoldDB" id="A0A9E5A595"/>
<dbReference type="PANTHER" id="PTHR37316">
    <property type="entry name" value="TEICHOIC ACID GLYCEROL-PHOSPHATE PRIMASE"/>
    <property type="match status" value="1"/>
</dbReference>
<dbReference type="InterPro" id="IPR043149">
    <property type="entry name" value="TagF_N"/>
</dbReference>
<dbReference type="SUPFAM" id="SSF53448">
    <property type="entry name" value="Nucleotide-diphospho-sugar transferases"/>
    <property type="match status" value="2"/>
</dbReference>
<dbReference type="PANTHER" id="PTHR37316:SF3">
    <property type="entry name" value="TEICHOIC ACID GLYCEROL-PHOSPHATE TRANSFERASE"/>
    <property type="match status" value="1"/>
</dbReference>
<dbReference type="Gene3D" id="3.40.50.12580">
    <property type="match status" value="1"/>
</dbReference>
<dbReference type="EMBL" id="JAPVER010000020">
    <property type="protein sequence ID" value="MCZ3367107.1"/>
    <property type="molecule type" value="Genomic_DNA"/>
</dbReference>
<organism evidence="9">
    <name type="scientific">Methanobacterium veterum</name>
    <dbReference type="NCBI Taxonomy" id="408577"/>
    <lineage>
        <taxon>Archaea</taxon>
        <taxon>Methanobacteriati</taxon>
        <taxon>Methanobacteriota</taxon>
        <taxon>Methanomada group</taxon>
        <taxon>Methanobacteria</taxon>
        <taxon>Methanobacteriales</taxon>
        <taxon>Methanobacteriaceae</taxon>
        <taxon>Methanobacterium</taxon>
    </lineage>
</organism>
<feature type="domain" description="Glycosyltransferase 2-like" evidence="7">
    <location>
        <begin position="6"/>
        <end position="164"/>
    </location>
</feature>
<dbReference type="Proteomes" id="UP001068021">
    <property type="component" value="Unassembled WGS sequence"/>
</dbReference>
<evidence type="ECO:0000256" key="5">
    <source>
        <dbReference type="ARBA" id="ARBA00022944"/>
    </source>
</evidence>
<evidence type="ECO:0000256" key="4">
    <source>
        <dbReference type="ARBA" id="ARBA00022679"/>
    </source>
</evidence>
<keyword evidence="10" id="KW-1185">Reference proteome</keyword>
<dbReference type="GO" id="GO:0047355">
    <property type="term" value="F:CDP-glycerol glycerophosphotransferase activity"/>
    <property type="evidence" value="ECO:0007669"/>
    <property type="project" value="InterPro"/>
</dbReference>
<evidence type="ECO:0000256" key="6">
    <source>
        <dbReference type="ARBA" id="ARBA00023136"/>
    </source>
</evidence>
<dbReference type="GO" id="GO:0005886">
    <property type="term" value="C:plasma membrane"/>
    <property type="evidence" value="ECO:0007669"/>
    <property type="project" value="UniProtKB-SubCell"/>
</dbReference>
<evidence type="ECO:0000259" key="7">
    <source>
        <dbReference type="Pfam" id="PF00535"/>
    </source>
</evidence>
<dbReference type="Proteomes" id="UP001074446">
    <property type="component" value="Unassembled WGS sequence"/>
</dbReference>
<comment type="caution">
    <text evidence="9">The sequence shown here is derived from an EMBL/GenBank/DDBJ whole genome shotgun (WGS) entry which is preliminary data.</text>
</comment>
<dbReference type="InterPro" id="IPR051612">
    <property type="entry name" value="Teichoic_Acid_Biosynth"/>
</dbReference>
<keyword evidence="3" id="KW-1003">Cell membrane</keyword>
<dbReference type="EMBL" id="JAPVES010000030">
    <property type="protein sequence ID" value="MCZ3373745.1"/>
    <property type="molecule type" value="Genomic_DNA"/>
</dbReference>
<accession>A0A9E5A595</accession>
<evidence type="ECO:0000256" key="1">
    <source>
        <dbReference type="ARBA" id="ARBA00004202"/>
    </source>
</evidence>
<dbReference type="InterPro" id="IPR043148">
    <property type="entry name" value="TagF_C"/>
</dbReference>